<gene>
    <name evidence="7" type="ORF">MPL1_08439</name>
</gene>
<dbReference type="Pfam" id="PF00015">
    <property type="entry name" value="MCPsignal"/>
    <property type="match status" value="1"/>
</dbReference>
<keyword evidence="5" id="KW-0812">Transmembrane</keyword>
<dbReference type="PATRIC" id="fig|1286106.3.peg.1697"/>
<dbReference type="PROSITE" id="PS50111">
    <property type="entry name" value="CHEMOTAXIS_TRANSDUC_2"/>
    <property type="match status" value="1"/>
</dbReference>
<feature type="transmembrane region" description="Helical" evidence="5">
    <location>
        <begin position="99"/>
        <end position="115"/>
    </location>
</feature>
<feature type="transmembrane region" description="Helical" evidence="5">
    <location>
        <begin position="74"/>
        <end position="93"/>
    </location>
</feature>
<reference evidence="7 8" key="1">
    <citation type="journal article" date="2013" name="Genome Announc.">
        <title>Draft Genome Sequence of Methylophaga lonarensis MPLT, a Haloalkaliphilic (Non-Methane-Utilizing) Methylotroph.</title>
        <authorList>
            <person name="Shetty S.A."/>
            <person name="Marathe N.P."/>
            <person name="Munot H."/>
            <person name="Antony C.P."/>
            <person name="Dhotre D.P."/>
            <person name="Murrell J.C."/>
            <person name="Shouche Y.S."/>
        </authorList>
    </citation>
    <scope>NUCLEOTIDE SEQUENCE [LARGE SCALE GENOMIC DNA]</scope>
    <source>
        <strain evidence="7 8">MPL</strain>
    </source>
</reference>
<protein>
    <submittedName>
        <fullName evidence="7">Methyl-accepting chemotaxis protein</fullName>
    </submittedName>
</protein>
<dbReference type="SUPFAM" id="SSF58104">
    <property type="entry name" value="Methyl-accepting chemotaxis protein (MCP) signaling domain"/>
    <property type="match status" value="1"/>
</dbReference>
<organism evidence="7 8">
    <name type="scientific">Methylophaga lonarensis MPL</name>
    <dbReference type="NCBI Taxonomy" id="1286106"/>
    <lineage>
        <taxon>Bacteria</taxon>
        <taxon>Pseudomonadati</taxon>
        <taxon>Pseudomonadota</taxon>
        <taxon>Gammaproteobacteria</taxon>
        <taxon>Thiotrichales</taxon>
        <taxon>Piscirickettsiaceae</taxon>
        <taxon>Methylophaga</taxon>
    </lineage>
</organism>
<dbReference type="AlphaFoldDB" id="M7PQR4"/>
<dbReference type="GO" id="GO:0016020">
    <property type="term" value="C:membrane"/>
    <property type="evidence" value="ECO:0007669"/>
    <property type="project" value="UniProtKB-SubCell"/>
</dbReference>
<dbReference type="EMBL" id="APHR01000042">
    <property type="protein sequence ID" value="EMR12759.1"/>
    <property type="molecule type" value="Genomic_DNA"/>
</dbReference>
<evidence type="ECO:0000256" key="1">
    <source>
        <dbReference type="ARBA" id="ARBA00004370"/>
    </source>
</evidence>
<feature type="transmembrane region" description="Helical" evidence="5">
    <location>
        <begin position="25"/>
        <end position="44"/>
    </location>
</feature>
<accession>M7PQR4</accession>
<feature type="transmembrane region" description="Helical" evidence="5">
    <location>
        <begin position="120"/>
        <end position="141"/>
    </location>
</feature>
<evidence type="ECO:0000256" key="5">
    <source>
        <dbReference type="SAM" id="Phobius"/>
    </source>
</evidence>
<dbReference type="GO" id="GO:0007165">
    <property type="term" value="P:signal transduction"/>
    <property type="evidence" value="ECO:0007669"/>
    <property type="project" value="UniProtKB-KW"/>
</dbReference>
<dbReference type="SMART" id="SM00283">
    <property type="entry name" value="MA"/>
    <property type="match status" value="1"/>
</dbReference>
<evidence type="ECO:0000256" key="4">
    <source>
        <dbReference type="SAM" id="Coils"/>
    </source>
</evidence>
<evidence type="ECO:0000313" key="7">
    <source>
        <dbReference type="EMBL" id="EMR12759.1"/>
    </source>
</evidence>
<keyword evidence="5" id="KW-1133">Transmembrane helix</keyword>
<dbReference type="PANTHER" id="PTHR32089:SF112">
    <property type="entry name" value="LYSOZYME-LIKE PROTEIN-RELATED"/>
    <property type="match status" value="1"/>
</dbReference>
<feature type="transmembrane region" description="Helical" evidence="5">
    <location>
        <begin position="161"/>
        <end position="181"/>
    </location>
</feature>
<dbReference type="Proteomes" id="UP000012019">
    <property type="component" value="Unassembled WGS sequence"/>
</dbReference>
<proteinExistence type="predicted"/>
<feature type="domain" description="Methyl-accepting transducer" evidence="6">
    <location>
        <begin position="244"/>
        <end position="480"/>
    </location>
</feature>
<evidence type="ECO:0000256" key="2">
    <source>
        <dbReference type="ARBA" id="ARBA00023224"/>
    </source>
</evidence>
<evidence type="ECO:0000259" key="6">
    <source>
        <dbReference type="PROSITE" id="PS50111"/>
    </source>
</evidence>
<comment type="caution">
    <text evidence="7">The sequence shown here is derived from an EMBL/GenBank/DDBJ whole genome shotgun (WGS) entry which is preliminary data.</text>
</comment>
<dbReference type="eggNOG" id="COG0840">
    <property type="taxonomic scope" value="Bacteria"/>
</dbReference>
<name>M7PQR4_9GAMM</name>
<keyword evidence="4" id="KW-0175">Coiled coil</keyword>
<keyword evidence="2 3" id="KW-0807">Transducer</keyword>
<sequence length="518" mass="56721">MQAAELEVSENIKQRASKDNIANDWLVFWILLAHLPVVMFVVPYGYGTQLAGTVPAVLIVFAAWLMLRVAVGSFLSRAFLAVALMMMSMILIMQQFGRLEMHFHIFVALAFLVVWRDFRVLLIAAATIAVHHALAVPLQLAETSIGGMPFVVYGGSCDWPTFFTHAAFVVVETAVLTFVCIRMKSRFDLTNQLMAVMLSSADHRDLTLKIKHQEQEKSADKTFIDSFNGFYELMRSSFSGFREQAATLRDMSSNSLRNAEQNLAKLNQQSGSVETAAAAALEMSHSIAEVAKITLDTADRSIKTADQLSNCRSKSTQASQKVVALVDELLDVSQQFQQLETNTHSIRNAVTLISEIAEQTNLLALNASIEAARAGVHGRGFAVVASEVRNLAEKSQGASQEIIAVAESINSAVRLMTGKIADSKNSGTSTVHLVDEANHLLAEAVDYCDEIRDLNTAISQMLEQQTAVSAEMSEMMHAIQNSNTLINRSIQDDLEITAAIDGVGRAIDEDANRFTISN</sequence>
<evidence type="ECO:0000313" key="8">
    <source>
        <dbReference type="Proteomes" id="UP000012019"/>
    </source>
</evidence>
<feature type="coiled-coil region" evidence="4">
    <location>
        <begin position="249"/>
        <end position="276"/>
    </location>
</feature>
<dbReference type="InterPro" id="IPR004089">
    <property type="entry name" value="MCPsignal_dom"/>
</dbReference>
<evidence type="ECO:0000256" key="3">
    <source>
        <dbReference type="PROSITE-ProRule" id="PRU00284"/>
    </source>
</evidence>
<dbReference type="Gene3D" id="1.10.287.950">
    <property type="entry name" value="Methyl-accepting chemotaxis protein"/>
    <property type="match status" value="1"/>
</dbReference>
<comment type="subcellular location">
    <subcellularLocation>
        <location evidence="1">Membrane</location>
    </subcellularLocation>
</comment>
<dbReference type="OrthoDB" id="6433966at2"/>
<dbReference type="PANTHER" id="PTHR32089">
    <property type="entry name" value="METHYL-ACCEPTING CHEMOTAXIS PROTEIN MCPB"/>
    <property type="match status" value="1"/>
</dbReference>
<dbReference type="GO" id="GO:0006935">
    <property type="term" value="P:chemotaxis"/>
    <property type="evidence" value="ECO:0007669"/>
    <property type="project" value="UniProtKB-ARBA"/>
</dbReference>
<keyword evidence="5" id="KW-0472">Membrane</keyword>
<dbReference type="RefSeq" id="WP_009726663.1">
    <property type="nucleotide sequence ID" value="NZ_APHR01000042.1"/>
</dbReference>
<dbReference type="STRING" id="1286106.MPL1_08439"/>
<feature type="transmembrane region" description="Helical" evidence="5">
    <location>
        <begin position="50"/>
        <end position="67"/>
    </location>
</feature>
<keyword evidence="8" id="KW-1185">Reference proteome</keyword>